<feature type="chain" id="PRO_5012271921" description="VWFA domain-containing protein" evidence="2">
    <location>
        <begin position="16"/>
        <end position="2279"/>
    </location>
</feature>
<feature type="region of interest" description="Disordered" evidence="1">
    <location>
        <begin position="1907"/>
        <end position="1949"/>
    </location>
</feature>
<dbReference type="PANTHER" id="PTHR21610:SF9">
    <property type="entry name" value="VON WILLEBRAND FACTOR A DOMAIN-CONTAINING PROTEIN 8"/>
    <property type="match status" value="1"/>
</dbReference>
<keyword evidence="5" id="KW-1185">Reference proteome</keyword>
<evidence type="ECO:0000256" key="2">
    <source>
        <dbReference type="SAM" id="SignalP"/>
    </source>
</evidence>
<proteinExistence type="predicted"/>
<dbReference type="Proteomes" id="UP000031737">
    <property type="component" value="Unassembled WGS sequence"/>
</dbReference>
<dbReference type="OrthoDB" id="5186at2759"/>
<feature type="region of interest" description="Disordered" evidence="1">
    <location>
        <begin position="968"/>
        <end position="990"/>
    </location>
</feature>
<organism evidence="4 5">
    <name type="scientific">Trypanosoma rangeli SC58</name>
    <dbReference type="NCBI Taxonomy" id="429131"/>
    <lineage>
        <taxon>Eukaryota</taxon>
        <taxon>Discoba</taxon>
        <taxon>Euglenozoa</taxon>
        <taxon>Kinetoplastea</taxon>
        <taxon>Metakinetoplastina</taxon>
        <taxon>Trypanosomatida</taxon>
        <taxon>Trypanosomatidae</taxon>
        <taxon>Trypanosoma</taxon>
        <taxon>Herpetosoma</taxon>
    </lineage>
</organism>
<comment type="caution">
    <text evidence="4">The sequence shown here is derived from an EMBL/GenBank/DDBJ whole genome shotgun (WGS) entry which is preliminary data.</text>
</comment>
<dbReference type="EMBL" id="AUPL01006839">
    <property type="protein sequence ID" value="ESL05510.1"/>
    <property type="molecule type" value="Genomic_DNA"/>
</dbReference>
<dbReference type="SMART" id="SM00327">
    <property type="entry name" value="VWA"/>
    <property type="match status" value="1"/>
</dbReference>
<dbReference type="Gene3D" id="3.40.50.410">
    <property type="entry name" value="von Willebrand factor, type A domain"/>
    <property type="match status" value="1"/>
</dbReference>
<dbReference type="GO" id="GO:0005737">
    <property type="term" value="C:cytoplasm"/>
    <property type="evidence" value="ECO:0007669"/>
    <property type="project" value="TreeGrafter"/>
</dbReference>
<gene>
    <name evidence="4" type="ORF">TRSC58_06839</name>
</gene>
<evidence type="ECO:0000256" key="1">
    <source>
        <dbReference type="SAM" id="MobiDB-lite"/>
    </source>
</evidence>
<accession>A0A061IU09</accession>
<dbReference type="Pfam" id="PF07728">
    <property type="entry name" value="AAA_5"/>
    <property type="match status" value="3"/>
</dbReference>
<dbReference type="InterPro" id="IPR036465">
    <property type="entry name" value="vWFA_dom_sf"/>
</dbReference>
<dbReference type="InterPro" id="IPR002035">
    <property type="entry name" value="VWF_A"/>
</dbReference>
<name>A0A061IU09_TRYRA</name>
<dbReference type="GO" id="GO:0005524">
    <property type="term" value="F:ATP binding"/>
    <property type="evidence" value="ECO:0007669"/>
    <property type="project" value="InterPro"/>
</dbReference>
<dbReference type="VEuPathDB" id="TriTrypDB:TRSC58_06839"/>
<feature type="compositionally biased region" description="Basic and acidic residues" evidence="1">
    <location>
        <begin position="968"/>
        <end position="977"/>
    </location>
</feature>
<dbReference type="FunFam" id="3.40.50.300:FF:000663">
    <property type="entry name" value="von Willebrand factor A domain containing 8"/>
    <property type="match status" value="1"/>
</dbReference>
<feature type="signal peptide" evidence="2">
    <location>
        <begin position="1"/>
        <end position="15"/>
    </location>
</feature>
<dbReference type="GO" id="GO:0016887">
    <property type="term" value="F:ATP hydrolysis activity"/>
    <property type="evidence" value="ECO:0007669"/>
    <property type="project" value="InterPro"/>
</dbReference>
<evidence type="ECO:0000259" key="3">
    <source>
        <dbReference type="PROSITE" id="PS50234"/>
    </source>
</evidence>
<dbReference type="CDD" id="cd00009">
    <property type="entry name" value="AAA"/>
    <property type="match status" value="1"/>
</dbReference>
<keyword evidence="2" id="KW-0732">Signal</keyword>
<dbReference type="PROSITE" id="PS50234">
    <property type="entry name" value="VWFA"/>
    <property type="match status" value="1"/>
</dbReference>
<sequence length="2279" mass="250294">MVLFLPASLITCVSLFCKWKRTRMHKGIITFMFRHRQRTLIGMLVHHTMVGSAPPFTRSTLLAQGRGSSSDGLLLTIGDVTVPVPTSLHHPEHVNWLPPGAATCGSGTNKEDARDDIATSDFDDRGLQLHGGNAFFQMQDPTTLSYLRWMCQKEQLRQDMCLVGEPGPALRWLVQMYSYIVRREVQYLSLNRDTTESDLGQRREIRNGTLIYNDQCVVVAAREGQLLLLEGLEKVERNVLPVINNLLENREMHLENGMMLIHPERYDRLLQELLTAKRGRYEHGGSEGRGEDADGAMRHAAAQEELRRMGFIRVSENFRVVGLTFPVPPYEGNPLDPPLRSRFQCLYVDIPLPGLAVTQGGVTAAAAVGDGRGADATESLLKLRAIIDEVNTSTKDFILGGKQSSGGRGKTSNNPQTNNGGGGGGAAMTHCGLQTIGSYELAVLSRQLQLFPDIPVGELLPRAFPWTLYAQQTTTAGAAHIEEATRRRREYERVLAACYIGTPLYECRRDSTDADIDNFGTVGECATNYRASRDFSLTGGKGKMRQIQRGNVTFQRRRSSCGGSERSTEVDRSPEEFNDVLQVENIRVAEHSCNTVVGDACIACSKDGGTYRLPIYMGESAVPATREEAAKGIVVAERCPTPCSVFTPAHYHVLQSMLQLHIAGQHILLLGPNGCGKTTILREFAHLLGYRMETMYLYADMTSKDLFQRRTTDSSAGDTRWENSALVEAALGGHIAVLDGIDKLPNGMLSSLQQLLVDGSTSLYDGTLLRSQREYEVLKRELMATDEEMRVRRIFSVHPSFRVVATARYKASAGSCGGGCGKANQGSWRVTHEVTSLFGLVMIPATTRTTLHAVLSRMATTELQEWRKEMGVLAEEDSSTMDETTLEAVTRDIDRLLRLCDALERLQETEPKIPQLSLRQLLHLIRFRVRYPEDFTPGVESALLLPLMNALTAEQVRQVMHSCGFDDVSRHEPEQQRQQHPYRQARKTAETEADLLEGRRSKRHDVLMELKVSNTLNTDTDNNGCVPARVFGVHSKPIFCSNRLYSEEEQAMVPYVPYFHSNPVHESIIAWLAKQYAVGNSILLIGNQGVGKNKVVDAFLARIGVPRQYIQLHRDTTVGTLTINPTVEAGRVVWADSPLVKAVQRGHCLVVDEIDKAPVEVVQVLKGLVEDHEMRLRDGRQIRGPRAHAVAAGRGALEEANIITMHPDFRIIVLANPPGFPFHGNDFYRECGDLFASYVMGNPDALSQLRVLKAYGPNIPDGLLVRLIGAFQCLQKSFEEGHLTYPFSLRELIAVVKHMAAFPHDGIYDALNNVFNFDARNENTLHLVRQVLHLHLHPLMSAGGMRRLLPLRAGQPLPLQVLQQPLEVPAASSALPTTSAMGDTASLPVRFLTDAECGGPCSVQFVSTWCERYREAEFAAIVPNGESEGFTEWLAAPRLPFLRAGDVVLAITPMDTDVRTGALVTLAVLFLREEDPSDANHKSNGGRRVLVAMVAPQSVVSLGMAAVRRSHLPPGQIQFFDLTQFLPAVAASSVFSVSAPLLLAFSAESHGTSLAAAAPADWLQDAFSVPTPLVAVVDAPSGFVLLINTLTAAAPSSHVAPERHAAAEECTRGAVLPVRLAPPFSEASSCRAFVRPLGSVVAMTRARSAELFVWMNAHRIVVELPAVSIDTVQFVTDNLAMVSLQVGETILKCVLKVAVSEDGEAKASLCQLPNGMTGDIVGFVGNQAPVSLSDQALLQPLTPDELKGAVIVPSGNGASRGDAVYMTVEEYSPDKQTWSMRVYTDADAAAAVGAGSLRVNHLHHQLLATEASSAKHGGRIVAVDFHQHMVRCFSSSLTASPSATSSQLQAAGHPLLALDEGAGVALWYDNAAQRVLVADVVEERVQQRYRNWSALLEGSVNQIGAAASTPRQSLSMTYSTPRKKPSGTLKHGKEDNEEHHGGNTYAGGTGGTDTAGLGGLVGPYRLDKGWPVHQVSPDEKRRVPPHIIEEAKRMGKAALEERLREIGMSAREYEQYRSLRERVQAPVALLRSLLSGLKAAEGERTWLRGQTDGVWDDSKIVEGIVGERNIYKRRADSTETNPFQSKHKKRLLFVLDVSASMYRFEGMDHRLTKLLESTVMIMEAFAGFEDKIDYALVGHNGDSACIELVPFGHPSANQKARMEVCQRMVAHAQYCWSGDNTVEAMRQSVDLVTAGKGDAYLVFVISDANLTRYGISPRELGAIMRSHREVQMFCIFIATLGEQAENLQADMLPGHSFECFDTQALPHILKQIFVSVNLL</sequence>
<feature type="compositionally biased region" description="Basic and acidic residues" evidence="1">
    <location>
        <begin position="1931"/>
        <end position="1941"/>
    </location>
</feature>
<dbReference type="Gene3D" id="3.40.50.300">
    <property type="entry name" value="P-loop containing nucleotide triphosphate hydrolases"/>
    <property type="match status" value="3"/>
</dbReference>
<dbReference type="PANTHER" id="PTHR21610">
    <property type="entry name" value="VON WILLEBRAND FACTOR A DOMAIN-CONTAINING PROTEIN 8"/>
    <property type="match status" value="1"/>
</dbReference>
<evidence type="ECO:0000313" key="5">
    <source>
        <dbReference type="Proteomes" id="UP000031737"/>
    </source>
</evidence>
<reference evidence="4 5" key="1">
    <citation type="submission" date="2013-07" db="EMBL/GenBank/DDBJ databases">
        <authorList>
            <person name="Stoco P.H."/>
            <person name="Wagner G."/>
            <person name="Gerber A."/>
            <person name="Zaha A."/>
            <person name="Thompson C."/>
            <person name="Bartholomeu D.C."/>
            <person name="Luckemeyer D.D."/>
            <person name="Bahia D."/>
            <person name="Loreto E."/>
            <person name="Prestes E.B."/>
            <person name="Lima F.M."/>
            <person name="Rodrigues-Luiz G."/>
            <person name="Vallejo G.A."/>
            <person name="Filho J.F."/>
            <person name="Monteiro K.M."/>
            <person name="Tyler K.M."/>
            <person name="de Almeida L.G."/>
            <person name="Ortiz M.F."/>
            <person name="Siervo M.A."/>
            <person name="de Moraes M.H."/>
            <person name="Cunha O.L."/>
            <person name="Mendonca-Neto R."/>
            <person name="Silva R."/>
            <person name="Teixeira S.M."/>
            <person name="Murta S.M."/>
            <person name="Sincero T.C."/>
            <person name="Mendes T.A."/>
            <person name="Urmenyi T.P."/>
            <person name="Silva V.G."/>
            <person name="da Rocha W.D."/>
            <person name="Andersson B."/>
            <person name="Romanha A.J."/>
            <person name="Steindel M."/>
            <person name="de Vasconcelos A.T."/>
            <person name="Grisard E.C."/>
        </authorList>
    </citation>
    <scope>NUCLEOTIDE SEQUENCE [LARGE SCALE GENOMIC DNA]</scope>
    <source>
        <strain evidence="4 5">SC58</strain>
    </source>
</reference>
<evidence type="ECO:0000313" key="4">
    <source>
        <dbReference type="EMBL" id="ESL05510.1"/>
    </source>
</evidence>
<dbReference type="InterPro" id="IPR039891">
    <property type="entry name" value="VWA8"/>
</dbReference>
<dbReference type="InterPro" id="IPR003593">
    <property type="entry name" value="AAA+_ATPase"/>
</dbReference>
<dbReference type="SMART" id="SM00382">
    <property type="entry name" value="AAA"/>
    <property type="match status" value="2"/>
</dbReference>
<dbReference type="SUPFAM" id="SSF53300">
    <property type="entry name" value="vWA-like"/>
    <property type="match status" value="1"/>
</dbReference>
<feature type="region of interest" description="Disordered" evidence="1">
    <location>
        <begin position="398"/>
        <end position="425"/>
    </location>
</feature>
<protein>
    <recommendedName>
        <fullName evidence="3">VWFA domain-containing protein</fullName>
    </recommendedName>
</protein>
<dbReference type="InterPro" id="IPR027417">
    <property type="entry name" value="P-loop_NTPase"/>
</dbReference>
<feature type="domain" description="VWFA" evidence="3">
    <location>
        <begin position="2090"/>
        <end position="2272"/>
    </location>
</feature>
<feature type="compositionally biased region" description="Polar residues" evidence="1">
    <location>
        <begin position="1909"/>
        <end position="1920"/>
    </location>
</feature>
<dbReference type="SUPFAM" id="SSF52540">
    <property type="entry name" value="P-loop containing nucleoside triphosphate hydrolases"/>
    <property type="match status" value="3"/>
</dbReference>
<dbReference type="InterPro" id="IPR011704">
    <property type="entry name" value="ATPase_dyneun-rel_AAA"/>
</dbReference>